<dbReference type="Gene3D" id="3.40.50.620">
    <property type="entry name" value="HUPs"/>
    <property type="match status" value="1"/>
</dbReference>
<dbReference type="InterPro" id="IPR014729">
    <property type="entry name" value="Rossmann-like_a/b/a_fold"/>
</dbReference>
<gene>
    <name evidence="2" type="ORF">CLV62_104121</name>
</gene>
<dbReference type="InterPro" id="IPR002500">
    <property type="entry name" value="PAPS_reduct_dom"/>
</dbReference>
<comment type="caution">
    <text evidence="2">The sequence shown here is derived from an EMBL/GenBank/DDBJ whole genome shotgun (WGS) entry which is preliminary data.</text>
</comment>
<evidence type="ECO:0000313" key="2">
    <source>
        <dbReference type="EMBL" id="PXV66860.1"/>
    </source>
</evidence>
<evidence type="ECO:0000259" key="1">
    <source>
        <dbReference type="Pfam" id="PF01507"/>
    </source>
</evidence>
<name>A0A2V3PRA3_9BACT</name>
<evidence type="ECO:0000313" key="3">
    <source>
        <dbReference type="Proteomes" id="UP000247973"/>
    </source>
</evidence>
<keyword evidence="3" id="KW-1185">Reference proteome</keyword>
<dbReference type="AlphaFoldDB" id="A0A2V3PRA3"/>
<dbReference type="Proteomes" id="UP000247973">
    <property type="component" value="Unassembled WGS sequence"/>
</dbReference>
<dbReference type="PANTHER" id="PTHR43196:SF2">
    <property type="entry name" value="PHOSPHOADENOSINE PHOSPHOSULFATE REDUCTASE"/>
    <property type="match status" value="1"/>
</dbReference>
<dbReference type="RefSeq" id="WP_110309816.1">
    <property type="nucleotide sequence ID" value="NZ_QICL01000004.1"/>
</dbReference>
<organism evidence="2 3">
    <name type="scientific">Dysgonomonas alginatilytica</name>
    <dbReference type="NCBI Taxonomy" id="1605892"/>
    <lineage>
        <taxon>Bacteria</taxon>
        <taxon>Pseudomonadati</taxon>
        <taxon>Bacteroidota</taxon>
        <taxon>Bacteroidia</taxon>
        <taxon>Bacteroidales</taxon>
        <taxon>Dysgonomonadaceae</taxon>
        <taxon>Dysgonomonas</taxon>
    </lineage>
</organism>
<sequence length="282" mass="32893">MNLKHKIEYSISLIKKAEKLALKYDSEDGFYLAFSGGKDSQVIYELAKMAGVKFQAHMNLTSVDPPQVIKFVRKYYPDVILHRPKESIYKLIPKKKCLPTRIIRWCCDLLKEQSGAGTVTILGIRKAESVRRSKRNELELSGYKYSGSFDQFVIHKETEVSCIKGKDKIMLSPILEWSDKDVWDFLKFRGLPHCELYDMGYTRIGCIMCPMSNKKGIARDRKMFPKVEKAYKRAIANLVESNPYYATKLNRDVDLIFEWWCSKLSMDEFKARNIQQHKIKFD</sequence>
<dbReference type="Pfam" id="PF01507">
    <property type="entry name" value="PAPS_reduct"/>
    <property type="match status" value="1"/>
</dbReference>
<dbReference type="OrthoDB" id="9794018at2"/>
<dbReference type="InterPro" id="IPR050128">
    <property type="entry name" value="Sulfate_adenylyltrnsfr_sub2"/>
</dbReference>
<proteinExistence type="predicted"/>
<protein>
    <submittedName>
        <fullName evidence="2">Phosphoadenosine phosphosulfate reductase</fullName>
    </submittedName>
</protein>
<accession>A0A2V3PRA3</accession>
<dbReference type="PANTHER" id="PTHR43196">
    <property type="entry name" value="SULFATE ADENYLYLTRANSFERASE SUBUNIT 2"/>
    <property type="match status" value="1"/>
</dbReference>
<feature type="domain" description="Phosphoadenosine phosphosulphate reductase" evidence="1">
    <location>
        <begin position="32"/>
        <end position="210"/>
    </location>
</feature>
<dbReference type="GO" id="GO:0003824">
    <property type="term" value="F:catalytic activity"/>
    <property type="evidence" value="ECO:0007669"/>
    <property type="project" value="InterPro"/>
</dbReference>
<dbReference type="EMBL" id="QICL01000004">
    <property type="protein sequence ID" value="PXV66860.1"/>
    <property type="molecule type" value="Genomic_DNA"/>
</dbReference>
<reference evidence="2 3" key="1">
    <citation type="submission" date="2018-03" db="EMBL/GenBank/DDBJ databases">
        <title>Genomic Encyclopedia of Archaeal and Bacterial Type Strains, Phase II (KMG-II): from individual species to whole genera.</title>
        <authorList>
            <person name="Goeker M."/>
        </authorList>
    </citation>
    <scope>NUCLEOTIDE SEQUENCE [LARGE SCALE GENOMIC DNA]</scope>
    <source>
        <strain evidence="2 3">DSM 100214</strain>
    </source>
</reference>
<dbReference type="SUPFAM" id="SSF52402">
    <property type="entry name" value="Adenine nucleotide alpha hydrolases-like"/>
    <property type="match status" value="1"/>
</dbReference>